<dbReference type="Proteomes" id="UP000831327">
    <property type="component" value="Chromosome"/>
</dbReference>
<evidence type="ECO:0008006" key="3">
    <source>
        <dbReference type="Google" id="ProtNLM"/>
    </source>
</evidence>
<organism evidence="1 2">
    <name type="scientific">Roseomonas fluvialis</name>
    <dbReference type="NCBI Taxonomy" id="1750527"/>
    <lineage>
        <taxon>Bacteria</taxon>
        <taxon>Pseudomonadati</taxon>
        <taxon>Pseudomonadota</taxon>
        <taxon>Alphaproteobacteria</taxon>
        <taxon>Acetobacterales</taxon>
        <taxon>Roseomonadaceae</taxon>
        <taxon>Roseomonas</taxon>
    </lineage>
</organism>
<protein>
    <recommendedName>
        <fullName evidence="3">SGNH/GDSL hydrolase family protein</fullName>
    </recommendedName>
</protein>
<accession>A0ABM7XZA3</accession>
<name>A0ABM7XZA3_9PROT</name>
<sequence length="330" mass="36610">MRRLLGTAATLVVVVYAFIALVDPWGMLPLRLPLPRETVTTNQRFSYPMLARDPRFDSVVIGTSSARLLRPPELDQAFGGRFANLSMNSGTAWEQSQILALFTRSHPAPRTVLVGLDMVWCESGPLRRLTPRPFPDWMYGANLWRGYAEILNPFAAEEAGKQALAMLGLARPRYGRDGWADFLPDDARYDAPRAAAGLVPPPSEPAPAGTPVFDFPQHALLAERLAALPPSTRVLLFLVPYHVSLQPQPGTLEERRWAACRRDIAAIARARPGTILADFMFPSSITREGTNYWDPQHYRIGIADRLVRDLAEAAAGRDTPDLRIIVPPAR</sequence>
<proteinExistence type="predicted"/>
<evidence type="ECO:0000313" key="1">
    <source>
        <dbReference type="EMBL" id="BDG70831.1"/>
    </source>
</evidence>
<gene>
    <name evidence="1" type="ORF">Rmf_07600</name>
</gene>
<reference evidence="1 2" key="1">
    <citation type="journal article" date="2016" name="Microbes Environ.">
        <title>Phylogenetically diverse aerobic anoxygenic phototrophic bacteria isolated from epilithic biofilms in Tama river, Japan.</title>
        <authorList>
            <person name="Hirose S."/>
            <person name="Matsuura K."/>
            <person name="Haruta S."/>
        </authorList>
    </citation>
    <scope>NUCLEOTIDE SEQUENCE [LARGE SCALE GENOMIC DNA]</scope>
    <source>
        <strain evidence="1 2">S08</strain>
    </source>
</reference>
<evidence type="ECO:0000313" key="2">
    <source>
        <dbReference type="Proteomes" id="UP000831327"/>
    </source>
</evidence>
<dbReference type="EMBL" id="AP025637">
    <property type="protein sequence ID" value="BDG70831.1"/>
    <property type="molecule type" value="Genomic_DNA"/>
</dbReference>
<keyword evidence="2" id="KW-1185">Reference proteome</keyword>